<feature type="compositionally biased region" description="Polar residues" evidence="1">
    <location>
        <begin position="232"/>
        <end position="265"/>
    </location>
</feature>
<comment type="caution">
    <text evidence="3">The sequence shown here is derived from an EMBL/GenBank/DDBJ whole genome shotgun (WGS) entry which is preliminary data.</text>
</comment>
<feature type="compositionally biased region" description="Basic and acidic residues" evidence="1">
    <location>
        <begin position="469"/>
        <end position="482"/>
    </location>
</feature>
<feature type="region of interest" description="Disordered" evidence="1">
    <location>
        <begin position="185"/>
        <end position="265"/>
    </location>
</feature>
<evidence type="ECO:0000313" key="3">
    <source>
        <dbReference type="EMBL" id="CAE6451583.1"/>
    </source>
</evidence>
<feature type="compositionally biased region" description="Polar residues" evidence="1">
    <location>
        <begin position="200"/>
        <end position="223"/>
    </location>
</feature>
<feature type="region of interest" description="Disordered" evidence="1">
    <location>
        <begin position="447"/>
        <end position="574"/>
    </location>
</feature>
<dbReference type="PROSITE" id="PS50105">
    <property type="entry name" value="SAM_DOMAIN"/>
    <property type="match status" value="1"/>
</dbReference>
<feature type="compositionally biased region" description="Pro residues" evidence="1">
    <location>
        <begin position="43"/>
        <end position="52"/>
    </location>
</feature>
<proteinExistence type="predicted"/>
<evidence type="ECO:0000313" key="4">
    <source>
        <dbReference type="Proteomes" id="UP000663841"/>
    </source>
</evidence>
<feature type="region of interest" description="Disordered" evidence="1">
    <location>
        <begin position="310"/>
        <end position="368"/>
    </location>
</feature>
<feature type="domain" description="SAM" evidence="2">
    <location>
        <begin position="270"/>
        <end position="315"/>
    </location>
</feature>
<gene>
    <name evidence="3" type="ORF">RDB_LOCUS128793</name>
</gene>
<name>A0A8H3BA48_9AGAM</name>
<dbReference type="EMBL" id="CAJMWW010000154">
    <property type="protein sequence ID" value="CAE6451583.1"/>
    <property type="molecule type" value="Genomic_DNA"/>
</dbReference>
<dbReference type="Proteomes" id="UP000663841">
    <property type="component" value="Unassembled WGS sequence"/>
</dbReference>
<feature type="region of interest" description="Disordered" evidence="1">
    <location>
        <begin position="1"/>
        <end position="84"/>
    </location>
</feature>
<dbReference type="Gene3D" id="1.10.150.50">
    <property type="entry name" value="Transcription Factor, Ets-1"/>
    <property type="match status" value="1"/>
</dbReference>
<feature type="compositionally biased region" description="Basic and acidic residues" evidence="1">
    <location>
        <begin position="310"/>
        <end position="337"/>
    </location>
</feature>
<evidence type="ECO:0000256" key="1">
    <source>
        <dbReference type="SAM" id="MobiDB-lite"/>
    </source>
</evidence>
<feature type="compositionally biased region" description="Polar residues" evidence="1">
    <location>
        <begin position="24"/>
        <end position="34"/>
    </location>
</feature>
<dbReference type="AlphaFoldDB" id="A0A8H3BA48"/>
<feature type="compositionally biased region" description="Basic residues" evidence="1">
    <location>
        <begin position="565"/>
        <end position="574"/>
    </location>
</feature>
<sequence>MSDEGDDKDDHHVRGNDLLARAQSPHTRTATFPKSPQYIVPSPSDPGRPESPPLTATTFKGPPISPKKPLVSRAPSVPPLTNCPEELPSRTALFAGPLTRSRTSIRFSSHWFKSVHSEAIYQIRFSCPCPLYCLAAYPCHPNRPLSRSFCAQFYLGSSCRPPFELALSPPTDDLPAPPVHVNGSTASAYTPSIAPKELSNAPSSRKYTGTTIGLPSPATSASGTVPALAASLSPTSTRFRHASTSSDAPTLTTTPPTVSAPFSQTPATQWTVPQVIAWLQSKGFDNEIQCAFQDNGIMGDILIELDSPALKDEPGREDDKAKEWEKQSSKESSKEKLVVGSRWNGSSRPASAIEDDDDQLKARPLGSTNITSPLAERWRDRHTRFLGLGACIQGRARRSKRGALLIIKFTSSLSFFRVNHPARPTNTKQFFDQPQSQLTLTTTIKTDTKTDPSEAGSTPISSFPPSPLFRREKPEKEKEKEKGKHVKSVTGSEDATSPGHVKKRSIDTSSVTGGARDRLSIFGSALGKGRKPAPRYSASETGAVPAEERSHRSLSRLYMGSGSQRKSKVRRRPV</sequence>
<protein>
    <recommendedName>
        <fullName evidence="2">SAM domain-containing protein</fullName>
    </recommendedName>
</protein>
<reference evidence="3" key="1">
    <citation type="submission" date="2021-01" db="EMBL/GenBank/DDBJ databases">
        <authorList>
            <person name="Kaushik A."/>
        </authorList>
    </citation>
    <scope>NUCLEOTIDE SEQUENCE</scope>
    <source>
        <strain evidence="3">AG3-T5</strain>
    </source>
</reference>
<accession>A0A8H3BA48</accession>
<dbReference type="InterPro" id="IPR001660">
    <property type="entry name" value="SAM"/>
</dbReference>
<dbReference type="InterPro" id="IPR013761">
    <property type="entry name" value="SAM/pointed_sf"/>
</dbReference>
<dbReference type="SUPFAM" id="SSF47769">
    <property type="entry name" value="SAM/Pointed domain"/>
    <property type="match status" value="1"/>
</dbReference>
<organism evidence="3 4">
    <name type="scientific">Rhizoctonia solani</name>
    <dbReference type="NCBI Taxonomy" id="456999"/>
    <lineage>
        <taxon>Eukaryota</taxon>
        <taxon>Fungi</taxon>
        <taxon>Dikarya</taxon>
        <taxon>Basidiomycota</taxon>
        <taxon>Agaricomycotina</taxon>
        <taxon>Agaricomycetes</taxon>
        <taxon>Cantharellales</taxon>
        <taxon>Ceratobasidiaceae</taxon>
        <taxon>Rhizoctonia</taxon>
    </lineage>
</organism>
<evidence type="ECO:0000259" key="2">
    <source>
        <dbReference type="PROSITE" id="PS50105"/>
    </source>
</evidence>